<dbReference type="Gene3D" id="1.25.40.750">
    <property type="entry name" value="Domain of unknown function DUF5071"/>
    <property type="match status" value="1"/>
</dbReference>
<dbReference type="InterPro" id="IPR031837">
    <property type="entry name" value="DUF5071"/>
</dbReference>
<evidence type="ECO:0000313" key="2">
    <source>
        <dbReference type="EMBL" id="KAG4413485.1"/>
    </source>
</evidence>
<proteinExistence type="predicted"/>
<sequence length="160" mass="18030">MASQDNNLLPPQLALLPKSKMDTEAIEQMSHLDARTLEPLIPDLLVWIQDANWPIAWPIVELLRKHPSIVVGPVRKILRDEAGEKDDGEWKHNCLTSLVADMDKEHKLTLKEELVRMASLSTKGEKEWETADTAKEILEELGVTFEAGDNASRDAEPETK</sequence>
<comment type="caution">
    <text evidence="2">The sequence shown here is derived from an EMBL/GenBank/DDBJ whole genome shotgun (WGS) entry which is preliminary data.</text>
</comment>
<evidence type="ECO:0000259" key="1">
    <source>
        <dbReference type="Pfam" id="PF16804"/>
    </source>
</evidence>
<dbReference type="CDD" id="cd11743">
    <property type="entry name" value="Cthe_2751_like"/>
    <property type="match status" value="1"/>
</dbReference>
<dbReference type="InterPro" id="IPR038692">
    <property type="entry name" value="Cthe_2751_sf"/>
</dbReference>
<dbReference type="Pfam" id="PF16804">
    <property type="entry name" value="DUF5071"/>
    <property type="match status" value="1"/>
</dbReference>
<dbReference type="OrthoDB" id="2969215at2759"/>
<gene>
    <name evidence="2" type="ORF">IFR04_013386</name>
</gene>
<protein>
    <recommendedName>
        <fullName evidence="1">DUF5071 domain-containing protein</fullName>
    </recommendedName>
</protein>
<keyword evidence="3" id="KW-1185">Reference proteome</keyword>
<evidence type="ECO:0000313" key="3">
    <source>
        <dbReference type="Proteomes" id="UP000664132"/>
    </source>
</evidence>
<reference evidence="2" key="1">
    <citation type="submission" date="2021-02" db="EMBL/GenBank/DDBJ databases">
        <title>Genome sequence Cadophora malorum strain M34.</title>
        <authorList>
            <person name="Stefanovic E."/>
            <person name="Vu D."/>
            <person name="Scully C."/>
            <person name="Dijksterhuis J."/>
            <person name="Roader J."/>
            <person name="Houbraken J."/>
        </authorList>
    </citation>
    <scope>NUCLEOTIDE SEQUENCE</scope>
    <source>
        <strain evidence="2">M34</strain>
    </source>
</reference>
<dbReference type="AlphaFoldDB" id="A0A8H7W1D3"/>
<feature type="domain" description="DUF5071" evidence="1">
    <location>
        <begin position="15"/>
        <end position="138"/>
    </location>
</feature>
<organism evidence="2 3">
    <name type="scientific">Cadophora malorum</name>
    <dbReference type="NCBI Taxonomy" id="108018"/>
    <lineage>
        <taxon>Eukaryota</taxon>
        <taxon>Fungi</taxon>
        <taxon>Dikarya</taxon>
        <taxon>Ascomycota</taxon>
        <taxon>Pezizomycotina</taxon>
        <taxon>Leotiomycetes</taxon>
        <taxon>Helotiales</taxon>
        <taxon>Ploettnerulaceae</taxon>
        <taxon>Cadophora</taxon>
    </lineage>
</organism>
<dbReference type="EMBL" id="JAFJYH010000312">
    <property type="protein sequence ID" value="KAG4413485.1"/>
    <property type="molecule type" value="Genomic_DNA"/>
</dbReference>
<name>A0A8H7W1D3_9HELO</name>
<accession>A0A8H7W1D3</accession>
<dbReference type="Proteomes" id="UP000664132">
    <property type="component" value="Unassembled WGS sequence"/>
</dbReference>